<sequence length="73" mass="8365">MVVKGDRTHSGYFHLITISRYSIDDGRYVHPSDGLNQNNNRGAKIGAWITLQKGTCEETEVIHTCIFKMDRRI</sequence>
<reference evidence="2" key="1">
    <citation type="submission" date="2019-01" db="EMBL/GenBank/DDBJ databases">
        <title>Anaerobic oxidation of ethane by archaea from a marine hydrocarbon seep.</title>
        <authorList>
            <person name="Musat F."/>
        </authorList>
    </citation>
    <scope>NUCLEOTIDE SEQUENCE [LARGE SCALE GENOMIC DNA]</scope>
</reference>
<gene>
    <name evidence="1" type="ORF">AEth_00555</name>
</gene>
<name>A0A8B3S3W2_9EURY</name>
<proteinExistence type="predicted"/>
<accession>A0A8B3S3W2</accession>
<evidence type="ECO:0000313" key="2">
    <source>
        <dbReference type="Proteomes" id="UP000291831"/>
    </source>
</evidence>
<dbReference type="EMBL" id="RPGO01000009">
    <property type="protein sequence ID" value="RZB32232.1"/>
    <property type="molecule type" value="Genomic_DNA"/>
</dbReference>
<protein>
    <submittedName>
        <fullName evidence="1">Uncharacterized protein</fullName>
    </submittedName>
</protein>
<dbReference type="AlphaFoldDB" id="A0A8B3S3W2"/>
<dbReference type="Proteomes" id="UP000291831">
    <property type="component" value="Unassembled WGS sequence"/>
</dbReference>
<comment type="caution">
    <text evidence="1">The sequence shown here is derived from an EMBL/GenBank/DDBJ whole genome shotgun (WGS) entry which is preliminary data.</text>
</comment>
<organism evidence="1 2">
    <name type="scientific">Candidatus Argoarchaeum ethanivorans</name>
    <dbReference type="NCBI Taxonomy" id="2608793"/>
    <lineage>
        <taxon>Archaea</taxon>
        <taxon>Methanobacteriati</taxon>
        <taxon>Methanobacteriota</taxon>
        <taxon>Stenosarchaea group</taxon>
        <taxon>Methanomicrobia</taxon>
        <taxon>Methanosarcinales</taxon>
        <taxon>Methanosarcinales incertae sedis</taxon>
        <taxon>GOM Arc I cluster</taxon>
        <taxon>Candidatus Argoarchaeum</taxon>
    </lineage>
</organism>
<evidence type="ECO:0000313" key="1">
    <source>
        <dbReference type="EMBL" id="RZB32232.1"/>
    </source>
</evidence>